<dbReference type="GO" id="GO:0005615">
    <property type="term" value="C:extracellular space"/>
    <property type="evidence" value="ECO:0007669"/>
    <property type="project" value="TreeGrafter"/>
</dbReference>
<proteinExistence type="predicted"/>
<dbReference type="Pfam" id="PF17900">
    <property type="entry name" value="Peptidase_M1_N"/>
    <property type="match status" value="1"/>
</dbReference>
<dbReference type="AlphaFoldDB" id="A0A967AJX4"/>
<dbReference type="Gene3D" id="2.60.40.1730">
    <property type="entry name" value="tricorn interacting facor f3 domain"/>
    <property type="match status" value="1"/>
</dbReference>
<dbReference type="SUPFAM" id="SSF55486">
    <property type="entry name" value="Metalloproteases ('zincins'), catalytic domain"/>
    <property type="match status" value="1"/>
</dbReference>
<organism evidence="4 5">
    <name type="scientific">Psychroflexus maritimus</name>
    <dbReference type="NCBI Taxonomy" id="2714865"/>
    <lineage>
        <taxon>Bacteria</taxon>
        <taxon>Pseudomonadati</taxon>
        <taxon>Bacteroidota</taxon>
        <taxon>Flavobacteriia</taxon>
        <taxon>Flavobacteriales</taxon>
        <taxon>Flavobacteriaceae</taxon>
        <taxon>Psychroflexus</taxon>
    </lineage>
</organism>
<name>A0A967AJX4_9FLAO</name>
<dbReference type="InterPro" id="IPR050344">
    <property type="entry name" value="Peptidase_M1_aminopeptidases"/>
</dbReference>
<evidence type="ECO:0000313" key="5">
    <source>
        <dbReference type="Proteomes" id="UP000643701"/>
    </source>
</evidence>
<dbReference type="GO" id="GO:0042277">
    <property type="term" value="F:peptide binding"/>
    <property type="evidence" value="ECO:0007669"/>
    <property type="project" value="TreeGrafter"/>
</dbReference>
<dbReference type="Gene3D" id="1.10.390.10">
    <property type="entry name" value="Neutral Protease Domain 2"/>
    <property type="match status" value="1"/>
</dbReference>
<reference evidence="4" key="1">
    <citation type="submission" date="2020-03" db="EMBL/GenBank/DDBJ databases">
        <title>Psychroflexus Maritimus sp. nov., isolate from marine sediment.</title>
        <authorList>
            <person name="Zhong Y.-L."/>
        </authorList>
    </citation>
    <scope>NUCLEOTIDE SEQUENCE</scope>
    <source>
        <strain evidence="4">C1</strain>
    </source>
</reference>
<dbReference type="Pfam" id="PF01433">
    <property type="entry name" value="Peptidase_M1"/>
    <property type="match status" value="1"/>
</dbReference>
<dbReference type="InterPro" id="IPR014782">
    <property type="entry name" value="Peptidase_M1_dom"/>
</dbReference>
<evidence type="ECO:0000259" key="3">
    <source>
        <dbReference type="Pfam" id="PF17900"/>
    </source>
</evidence>
<dbReference type="PANTHER" id="PTHR11533:SF174">
    <property type="entry name" value="PUROMYCIN-SENSITIVE AMINOPEPTIDASE-RELATED"/>
    <property type="match status" value="1"/>
</dbReference>
<accession>A0A967AJX4</accession>
<dbReference type="GO" id="GO:0008270">
    <property type="term" value="F:zinc ion binding"/>
    <property type="evidence" value="ECO:0007669"/>
    <property type="project" value="InterPro"/>
</dbReference>
<gene>
    <name evidence="4" type="ORF">G7034_10475</name>
</gene>
<dbReference type="EMBL" id="JAANAS010000094">
    <property type="protein sequence ID" value="NGZ90675.1"/>
    <property type="molecule type" value="Genomic_DNA"/>
</dbReference>
<dbReference type="SUPFAM" id="SSF63737">
    <property type="entry name" value="Leukotriene A4 hydrolase N-terminal domain"/>
    <property type="match status" value="1"/>
</dbReference>
<dbReference type="Proteomes" id="UP000643701">
    <property type="component" value="Unassembled WGS sequence"/>
</dbReference>
<dbReference type="GO" id="GO:0070006">
    <property type="term" value="F:metalloaminopeptidase activity"/>
    <property type="evidence" value="ECO:0007669"/>
    <property type="project" value="TreeGrafter"/>
</dbReference>
<dbReference type="GO" id="GO:0016020">
    <property type="term" value="C:membrane"/>
    <property type="evidence" value="ECO:0007669"/>
    <property type="project" value="TreeGrafter"/>
</dbReference>
<evidence type="ECO:0000259" key="2">
    <source>
        <dbReference type="Pfam" id="PF01433"/>
    </source>
</evidence>
<feature type="domain" description="Aminopeptidase N-like N-terminal" evidence="3">
    <location>
        <begin position="46"/>
        <end position="224"/>
    </location>
</feature>
<keyword evidence="1" id="KW-0732">Signal</keyword>
<dbReference type="InterPro" id="IPR045357">
    <property type="entry name" value="Aminopeptidase_N-like_N"/>
</dbReference>
<dbReference type="GO" id="GO:0043171">
    <property type="term" value="P:peptide catabolic process"/>
    <property type="evidence" value="ECO:0007669"/>
    <property type="project" value="TreeGrafter"/>
</dbReference>
<protein>
    <submittedName>
        <fullName evidence="4">M1 family metallopeptidase</fullName>
    </submittedName>
</protein>
<dbReference type="PANTHER" id="PTHR11533">
    <property type="entry name" value="PROTEASE M1 ZINC METALLOPROTEASE"/>
    <property type="match status" value="1"/>
</dbReference>
<sequence>MKPLVILSLLLSFSLQAQLLKDNSNFKEKDSLRGGLRFERTCFDVLHYNLDIKIDPDQKYISGSNTITFKVIKPTAKIQLDLYKNMRIDSIVYQSKKLKYKRRFNAVFVEFQKEFNKADTAKVEVFYQGHPTEAKRAPWDGGFDFSKDEEGNHFIGVAVQGDGASLWYPNKDHLSDEPDLGAAIKVSVPNGLMNVSNGRLIEEIPLENNYTKWHWEVTKPINNYNITINIGKYVNFKDQYKNLDLDYYVLENHLEVAKIHFEQVHEMMDCFYEKFGDYPFIEDSFKLVETPYLGMEHQSCVAYGNQYNFGYMGNDLSGTGKGLDWDFIIIHESAHEWFGNSVSVADIADLWVHEGFTTYAEGVFIECKNGYDDAMEYLYGIRRNIENKRPLIGAYGVNHSGPGDVYYKGANMINTLRSIVNDDKLWWKTLKNFAESFKHQITNTNEVIDFFNRELKQDYSSFFDQYLNYNDIPVLQIRRKGKNKVQMKWKAHAKQFEMPIFVSFIEDKEVYQINLDRNWTTTQLKMKDLQNLRIDNYTSYFTIEYIDEQ</sequence>
<evidence type="ECO:0000256" key="1">
    <source>
        <dbReference type="SAM" id="SignalP"/>
    </source>
</evidence>
<dbReference type="RefSeq" id="WP_166400908.1">
    <property type="nucleotide sequence ID" value="NZ_JAANAS010000094.1"/>
</dbReference>
<evidence type="ECO:0000313" key="4">
    <source>
        <dbReference type="EMBL" id="NGZ90675.1"/>
    </source>
</evidence>
<dbReference type="InterPro" id="IPR027268">
    <property type="entry name" value="Peptidase_M4/M1_CTD_sf"/>
</dbReference>
<feature type="signal peptide" evidence="1">
    <location>
        <begin position="1"/>
        <end position="17"/>
    </location>
</feature>
<dbReference type="InterPro" id="IPR042097">
    <property type="entry name" value="Aminopeptidase_N-like_N_sf"/>
</dbReference>
<dbReference type="GO" id="GO:0005737">
    <property type="term" value="C:cytoplasm"/>
    <property type="evidence" value="ECO:0007669"/>
    <property type="project" value="TreeGrafter"/>
</dbReference>
<dbReference type="CDD" id="cd09603">
    <property type="entry name" value="M1_APN_like"/>
    <property type="match status" value="1"/>
</dbReference>
<feature type="chain" id="PRO_5036870421" evidence="1">
    <location>
        <begin position="18"/>
        <end position="549"/>
    </location>
</feature>
<feature type="domain" description="Peptidase M1 membrane alanine aminopeptidase" evidence="2">
    <location>
        <begin position="261"/>
        <end position="466"/>
    </location>
</feature>
<comment type="caution">
    <text evidence="4">The sequence shown here is derived from an EMBL/GenBank/DDBJ whole genome shotgun (WGS) entry which is preliminary data.</text>
</comment>
<keyword evidence="5" id="KW-1185">Reference proteome</keyword>